<evidence type="ECO:0000313" key="6">
    <source>
        <dbReference type="EMBL" id="PZT48801.1"/>
    </source>
</evidence>
<feature type="domain" description="Flavoprotein" evidence="5">
    <location>
        <begin position="2"/>
        <end position="171"/>
    </location>
</feature>
<dbReference type="SUPFAM" id="SSF52507">
    <property type="entry name" value="Homo-oligomeric flavin-containing Cys decarboxylases, HFCD"/>
    <property type="match status" value="1"/>
</dbReference>
<evidence type="ECO:0000256" key="4">
    <source>
        <dbReference type="ARBA" id="ARBA00022679"/>
    </source>
</evidence>
<dbReference type="InterPro" id="IPR003382">
    <property type="entry name" value="Flavoprotein"/>
</dbReference>
<dbReference type="PROSITE" id="PS51257">
    <property type="entry name" value="PROKAR_LIPOPROTEIN"/>
    <property type="match status" value="1"/>
</dbReference>
<keyword evidence="1" id="KW-0637">Prenyltransferase</keyword>
<gene>
    <name evidence="6" type="ORF">B6S12_01755</name>
</gene>
<keyword evidence="2" id="KW-0285">Flavoprotein</keyword>
<dbReference type="GO" id="GO:0016829">
    <property type="term" value="F:lyase activity"/>
    <property type="evidence" value="ECO:0007669"/>
    <property type="project" value="UniProtKB-KW"/>
</dbReference>
<dbReference type="NCBIfam" id="NF004685">
    <property type="entry name" value="PRK06029.1"/>
    <property type="match status" value="1"/>
</dbReference>
<dbReference type="RefSeq" id="WP_111229110.1">
    <property type="nucleotide sequence ID" value="NZ_NBIU01000003.1"/>
</dbReference>
<sequence>MKRLIIGISGASGASLGCKFIQALPKELEKYCVITKGAKKVLQNEEKESYHSLKEIENLEILDDEDLSACISSGSFVCEAMVVIPCSQNTLAKISCGICDSLLTRSASVMLKEQRKLLLAVREMPLSAIVLENMLKLARLNVVIAPPIFGYYAGKSLQEIEEFLIGKWCDSLSIPSTYKRWQS</sequence>
<evidence type="ECO:0000259" key="5">
    <source>
        <dbReference type="Pfam" id="PF02441"/>
    </source>
</evidence>
<dbReference type="NCBIfam" id="TIGR00421">
    <property type="entry name" value="ubiX_pad"/>
    <property type="match status" value="1"/>
</dbReference>
<evidence type="ECO:0000256" key="1">
    <source>
        <dbReference type="ARBA" id="ARBA00022602"/>
    </source>
</evidence>
<dbReference type="EMBL" id="NBIU01000003">
    <property type="protein sequence ID" value="PZT48801.1"/>
    <property type="molecule type" value="Genomic_DNA"/>
</dbReference>
<evidence type="ECO:0000313" key="7">
    <source>
        <dbReference type="Proteomes" id="UP000249746"/>
    </source>
</evidence>
<keyword evidence="6" id="KW-0456">Lyase</keyword>
<reference evidence="6 7" key="1">
    <citation type="submission" date="2017-03" db="EMBL/GenBank/DDBJ databases">
        <title>Genomic and clinical evidence uncovers the enterohepatic species Helicobacter valdiviensis as a potential human intestinal pathogen.</title>
        <authorList>
            <person name="Fresia P."/>
            <person name="Jara R."/>
            <person name="Sierra R."/>
            <person name="Ferres I."/>
            <person name="Greif G."/>
            <person name="Iraola G."/>
            <person name="Collado L."/>
        </authorList>
    </citation>
    <scope>NUCLEOTIDE SEQUENCE [LARGE SCALE GENOMIC DNA]</scope>
    <source>
        <strain evidence="6 7">WBE14</strain>
    </source>
</reference>
<evidence type="ECO:0000256" key="2">
    <source>
        <dbReference type="ARBA" id="ARBA00022630"/>
    </source>
</evidence>
<protein>
    <submittedName>
        <fullName evidence="6">3-octaprenyl-4-hydroxybenzoate carboxy-lyase</fullName>
    </submittedName>
</protein>
<keyword evidence="4" id="KW-0808">Transferase</keyword>
<dbReference type="OrthoDB" id="9781577at2"/>
<dbReference type="AlphaFoldDB" id="A0A2W6MXW0"/>
<dbReference type="Pfam" id="PF02441">
    <property type="entry name" value="Flavoprotein"/>
    <property type="match status" value="1"/>
</dbReference>
<dbReference type="GO" id="GO:0004659">
    <property type="term" value="F:prenyltransferase activity"/>
    <property type="evidence" value="ECO:0007669"/>
    <property type="project" value="UniProtKB-KW"/>
</dbReference>
<keyword evidence="3" id="KW-0288">FMN</keyword>
<dbReference type="Proteomes" id="UP000249746">
    <property type="component" value="Unassembled WGS sequence"/>
</dbReference>
<keyword evidence="7" id="KW-1185">Reference proteome</keyword>
<dbReference type="Gene3D" id="3.40.50.1950">
    <property type="entry name" value="Flavin prenyltransferase-like"/>
    <property type="match status" value="1"/>
</dbReference>
<comment type="caution">
    <text evidence="6">The sequence shown here is derived from an EMBL/GenBank/DDBJ whole genome shotgun (WGS) entry which is preliminary data.</text>
</comment>
<organism evidence="6 7">
    <name type="scientific">Helicobacter valdiviensis</name>
    <dbReference type="NCBI Taxonomy" id="1458358"/>
    <lineage>
        <taxon>Bacteria</taxon>
        <taxon>Pseudomonadati</taxon>
        <taxon>Campylobacterota</taxon>
        <taxon>Epsilonproteobacteria</taxon>
        <taxon>Campylobacterales</taxon>
        <taxon>Helicobacteraceae</taxon>
        <taxon>Helicobacter</taxon>
    </lineage>
</organism>
<accession>A0A2W6MXW0</accession>
<dbReference type="InterPro" id="IPR036551">
    <property type="entry name" value="Flavin_trans-like"/>
</dbReference>
<evidence type="ECO:0000256" key="3">
    <source>
        <dbReference type="ARBA" id="ARBA00022643"/>
    </source>
</evidence>
<dbReference type="InterPro" id="IPR004507">
    <property type="entry name" value="UbiX-like"/>
</dbReference>
<proteinExistence type="predicted"/>
<name>A0A2W6MXW0_9HELI</name>